<name>A0AAD9L4B1_RIDPI</name>
<keyword evidence="2" id="KW-1185">Reference proteome</keyword>
<organism evidence="1 2">
    <name type="scientific">Ridgeia piscesae</name>
    <name type="common">Tubeworm</name>
    <dbReference type="NCBI Taxonomy" id="27915"/>
    <lineage>
        <taxon>Eukaryota</taxon>
        <taxon>Metazoa</taxon>
        <taxon>Spiralia</taxon>
        <taxon>Lophotrochozoa</taxon>
        <taxon>Annelida</taxon>
        <taxon>Polychaeta</taxon>
        <taxon>Sedentaria</taxon>
        <taxon>Canalipalpata</taxon>
        <taxon>Sabellida</taxon>
        <taxon>Siboglinidae</taxon>
        <taxon>Ridgeia</taxon>
    </lineage>
</organism>
<evidence type="ECO:0000313" key="2">
    <source>
        <dbReference type="Proteomes" id="UP001209878"/>
    </source>
</evidence>
<gene>
    <name evidence="1" type="ORF">NP493_347g00000</name>
</gene>
<protein>
    <submittedName>
        <fullName evidence="1">Uncharacterized protein</fullName>
    </submittedName>
</protein>
<accession>A0AAD9L4B1</accession>
<evidence type="ECO:0000313" key="1">
    <source>
        <dbReference type="EMBL" id="KAK2182597.1"/>
    </source>
</evidence>
<comment type="caution">
    <text evidence="1">The sequence shown here is derived from an EMBL/GenBank/DDBJ whole genome shotgun (WGS) entry which is preliminary data.</text>
</comment>
<reference evidence="1" key="1">
    <citation type="journal article" date="2023" name="Mol. Biol. Evol.">
        <title>Third-Generation Sequencing Reveals the Adaptive Role of the Epigenome in Three Deep-Sea Polychaetes.</title>
        <authorList>
            <person name="Perez M."/>
            <person name="Aroh O."/>
            <person name="Sun Y."/>
            <person name="Lan Y."/>
            <person name="Juniper S.K."/>
            <person name="Young C.R."/>
            <person name="Angers B."/>
            <person name="Qian P.Y."/>
        </authorList>
    </citation>
    <scope>NUCLEOTIDE SEQUENCE</scope>
    <source>
        <strain evidence="1">R07B-5</strain>
    </source>
</reference>
<sequence>MHIIFCGMRYNDAIATARIPTLADRREALCRSLFARMQQTNHKLHHLLPPPGTCNYSLRNARLTVFLAVRPIASRTLLCRMDCIIGSELTSLFADEHYWL</sequence>
<dbReference type="Proteomes" id="UP001209878">
    <property type="component" value="Unassembled WGS sequence"/>
</dbReference>
<proteinExistence type="predicted"/>
<dbReference type="AlphaFoldDB" id="A0AAD9L4B1"/>
<dbReference type="EMBL" id="JAODUO010000346">
    <property type="protein sequence ID" value="KAK2182597.1"/>
    <property type="molecule type" value="Genomic_DNA"/>
</dbReference>